<dbReference type="Proteomes" id="UP000001055">
    <property type="component" value="Unassembled WGS sequence"/>
</dbReference>
<dbReference type="AlphaFoldDB" id="Q0ULZ2"/>
<dbReference type="InParanoid" id="Q0ULZ2"/>
<evidence type="ECO:0000313" key="2">
    <source>
        <dbReference type="Proteomes" id="UP000001055"/>
    </source>
</evidence>
<proteinExistence type="predicted"/>
<dbReference type="GeneID" id="5974461"/>
<organism evidence="1 2">
    <name type="scientific">Phaeosphaeria nodorum (strain SN15 / ATCC MYA-4574 / FGSC 10173)</name>
    <name type="common">Glume blotch fungus</name>
    <name type="synonym">Parastagonospora nodorum</name>
    <dbReference type="NCBI Taxonomy" id="321614"/>
    <lineage>
        <taxon>Eukaryota</taxon>
        <taxon>Fungi</taxon>
        <taxon>Dikarya</taxon>
        <taxon>Ascomycota</taxon>
        <taxon>Pezizomycotina</taxon>
        <taxon>Dothideomycetes</taxon>
        <taxon>Pleosporomycetidae</taxon>
        <taxon>Pleosporales</taxon>
        <taxon>Pleosporineae</taxon>
        <taxon>Phaeosphaeriaceae</taxon>
        <taxon>Parastagonospora</taxon>
    </lineage>
</organism>
<name>Q0ULZ2_PHANO</name>
<evidence type="ECO:0000313" key="1">
    <source>
        <dbReference type="EMBL" id="EAT85873.1"/>
    </source>
</evidence>
<dbReference type="EMBL" id="CH445334">
    <property type="protein sequence ID" value="EAT85873.1"/>
    <property type="molecule type" value="Genomic_DNA"/>
</dbReference>
<dbReference type="HOGENOM" id="CLU_2038876_0_0_1"/>
<dbReference type="KEGG" id="pno:SNOG_07222"/>
<dbReference type="RefSeq" id="XP_001797571.1">
    <property type="nucleotide sequence ID" value="XM_001797519.1"/>
</dbReference>
<reference evidence="2" key="1">
    <citation type="journal article" date="2007" name="Plant Cell">
        <title>Dothideomycete-plant interactions illuminated by genome sequencing and EST analysis of the wheat pathogen Stagonospora nodorum.</title>
        <authorList>
            <person name="Hane J.K."/>
            <person name="Lowe R.G."/>
            <person name="Solomon P.S."/>
            <person name="Tan K.C."/>
            <person name="Schoch C.L."/>
            <person name="Spatafora J.W."/>
            <person name="Crous P.W."/>
            <person name="Kodira C."/>
            <person name="Birren B.W."/>
            <person name="Galagan J.E."/>
            <person name="Torriani S.F."/>
            <person name="McDonald B.A."/>
            <person name="Oliver R.P."/>
        </authorList>
    </citation>
    <scope>NUCLEOTIDE SEQUENCE [LARGE SCALE GENOMIC DNA]</scope>
    <source>
        <strain evidence="2">SN15 / ATCC MYA-4574 / FGSC 10173</strain>
    </source>
</reference>
<protein>
    <submittedName>
        <fullName evidence="1">Uncharacterized protein</fullName>
    </submittedName>
</protein>
<sequence>MSYTYQSTWLGSFPSVYNGRSMIRRRDCAKRASFMADEAQSESLKMRRNTILTAQISSKRLVTVNPDTSNAELISAPATSTTKLGLIHTRPKLPMQLGQQTKTRERAIPNRAALVHKHAIS</sequence>
<gene>
    <name evidence="1" type="ORF">SNOG_07222</name>
</gene>
<accession>Q0ULZ2</accession>